<accession>A0ABD2N2B4</accession>
<gene>
    <name evidence="1" type="ORF">HHI36_014274</name>
</gene>
<protein>
    <submittedName>
        <fullName evidence="1">Uncharacterized protein</fullName>
    </submittedName>
</protein>
<dbReference type="Proteomes" id="UP001516400">
    <property type="component" value="Unassembled WGS sequence"/>
</dbReference>
<dbReference type="AlphaFoldDB" id="A0ABD2N2B4"/>
<proteinExistence type="predicted"/>
<dbReference type="EMBL" id="JABFTP020000062">
    <property type="protein sequence ID" value="KAL3272814.1"/>
    <property type="molecule type" value="Genomic_DNA"/>
</dbReference>
<name>A0ABD2N2B4_9CUCU</name>
<keyword evidence="2" id="KW-1185">Reference proteome</keyword>
<sequence>MSTRGTQNCNESFNNVLWAKMPKRTFIAINTLELCVFESVISCNEENLGKCKNWNRAWSFLCTVLQRKRQNGKSEKCSFGNVNTSTTEEITSAETSGRTLGGTRREESILRAGSPLTLLSKIHLSDFWFEFFQFFLKCP</sequence>
<evidence type="ECO:0000313" key="2">
    <source>
        <dbReference type="Proteomes" id="UP001516400"/>
    </source>
</evidence>
<comment type="caution">
    <text evidence="1">The sequence shown here is derived from an EMBL/GenBank/DDBJ whole genome shotgun (WGS) entry which is preliminary data.</text>
</comment>
<reference evidence="1 2" key="1">
    <citation type="journal article" date="2021" name="BMC Biol.">
        <title>Horizontally acquired antibacterial genes associated with adaptive radiation of ladybird beetles.</title>
        <authorList>
            <person name="Li H.S."/>
            <person name="Tang X.F."/>
            <person name="Huang Y.H."/>
            <person name="Xu Z.Y."/>
            <person name="Chen M.L."/>
            <person name="Du X.Y."/>
            <person name="Qiu B.Y."/>
            <person name="Chen P.T."/>
            <person name="Zhang W."/>
            <person name="Slipinski A."/>
            <person name="Escalona H.E."/>
            <person name="Waterhouse R.M."/>
            <person name="Zwick A."/>
            <person name="Pang H."/>
        </authorList>
    </citation>
    <scope>NUCLEOTIDE SEQUENCE [LARGE SCALE GENOMIC DNA]</scope>
    <source>
        <strain evidence="1">SYSU2018</strain>
    </source>
</reference>
<feature type="non-terminal residue" evidence="1">
    <location>
        <position position="139"/>
    </location>
</feature>
<evidence type="ECO:0000313" key="1">
    <source>
        <dbReference type="EMBL" id="KAL3272814.1"/>
    </source>
</evidence>
<organism evidence="1 2">
    <name type="scientific">Cryptolaemus montrouzieri</name>
    <dbReference type="NCBI Taxonomy" id="559131"/>
    <lineage>
        <taxon>Eukaryota</taxon>
        <taxon>Metazoa</taxon>
        <taxon>Ecdysozoa</taxon>
        <taxon>Arthropoda</taxon>
        <taxon>Hexapoda</taxon>
        <taxon>Insecta</taxon>
        <taxon>Pterygota</taxon>
        <taxon>Neoptera</taxon>
        <taxon>Endopterygota</taxon>
        <taxon>Coleoptera</taxon>
        <taxon>Polyphaga</taxon>
        <taxon>Cucujiformia</taxon>
        <taxon>Coccinelloidea</taxon>
        <taxon>Coccinellidae</taxon>
        <taxon>Scymninae</taxon>
        <taxon>Scymnini</taxon>
        <taxon>Cryptolaemus</taxon>
    </lineage>
</organism>